<accession>A0A379K5T1</accession>
<sequence length="176" mass="19970">MSEAPAKGARKPRPLPVYLVVREVIDPATGKRIGALVPATDADRAAMRDRAFRRNTRVRAQLTQPRNERFNRLVHGMGKLLAANLDRFRGKQAHDAIKALQAEANVYCNQTAYELPGLGTLMRSEPQSLSFDSMGEEVFQDFWRQACAYLIERDWPSLDEDRLTEMAEFEAFKETA</sequence>
<evidence type="ECO:0000313" key="2">
    <source>
        <dbReference type="Proteomes" id="UP000254084"/>
    </source>
</evidence>
<protein>
    <submittedName>
        <fullName evidence="1">Uncharacterized protein</fullName>
    </submittedName>
</protein>
<gene>
    <name evidence="1" type="ORF">NCTC10860_02093</name>
</gene>
<dbReference type="RefSeq" id="WP_084340491.1">
    <property type="nucleotide sequence ID" value="NZ_CP166923.2"/>
</dbReference>
<proteinExistence type="predicted"/>
<organism evidence="1 2">
    <name type="scientific">Ectopseudomonas oleovorans</name>
    <name type="common">Pseudomonas oleovorans</name>
    <dbReference type="NCBI Taxonomy" id="301"/>
    <lineage>
        <taxon>Bacteria</taxon>
        <taxon>Pseudomonadati</taxon>
        <taxon>Pseudomonadota</taxon>
        <taxon>Gammaproteobacteria</taxon>
        <taxon>Pseudomonadales</taxon>
        <taxon>Pseudomonadaceae</taxon>
        <taxon>Ectopseudomonas</taxon>
    </lineage>
</organism>
<reference evidence="1 2" key="1">
    <citation type="submission" date="2018-06" db="EMBL/GenBank/DDBJ databases">
        <authorList>
            <consortium name="Pathogen Informatics"/>
            <person name="Doyle S."/>
        </authorList>
    </citation>
    <scope>NUCLEOTIDE SEQUENCE [LARGE SCALE GENOMIC DNA]</scope>
    <source>
        <strain evidence="1 2">NCTC10860</strain>
    </source>
</reference>
<dbReference type="EMBL" id="UGUW01000004">
    <property type="protein sequence ID" value="SUD59782.1"/>
    <property type="molecule type" value="Genomic_DNA"/>
</dbReference>
<dbReference type="AlphaFoldDB" id="A0A379K5T1"/>
<name>A0A379K5T1_ECTOL</name>
<evidence type="ECO:0000313" key="1">
    <source>
        <dbReference type="EMBL" id="SUD59782.1"/>
    </source>
</evidence>
<dbReference type="Proteomes" id="UP000254084">
    <property type="component" value="Unassembled WGS sequence"/>
</dbReference>